<dbReference type="PANTHER" id="PTHR36834:SF1">
    <property type="entry name" value="INTEGRAL MEMBRANE PROTEIN"/>
    <property type="match status" value="1"/>
</dbReference>
<feature type="transmembrane region" description="Helical" evidence="1">
    <location>
        <begin position="140"/>
        <end position="163"/>
    </location>
</feature>
<dbReference type="PANTHER" id="PTHR36834">
    <property type="entry name" value="MEMBRANE PROTEIN-RELATED"/>
    <property type="match status" value="1"/>
</dbReference>
<dbReference type="AlphaFoldDB" id="A0A1I1A4J1"/>
<name>A0A1I1A4J1_9CLOT</name>
<keyword evidence="1" id="KW-0812">Transmembrane</keyword>
<dbReference type="EMBL" id="FOKI01000028">
    <property type="protein sequence ID" value="SFB31410.1"/>
    <property type="molecule type" value="Genomic_DNA"/>
</dbReference>
<keyword evidence="4" id="KW-1185">Reference proteome</keyword>
<proteinExistence type="predicted"/>
<evidence type="ECO:0000313" key="3">
    <source>
        <dbReference type="EMBL" id="SFB31410.1"/>
    </source>
</evidence>
<keyword evidence="1" id="KW-0472">Membrane</keyword>
<dbReference type="InterPro" id="IPR053150">
    <property type="entry name" value="Teicoplanin_resist-assoc"/>
</dbReference>
<evidence type="ECO:0000313" key="4">
    <source>
        <dbReference type="Proteomes" id="UP000198619"/>
    </source>
</evidence>
<feature type="transmembrane region" description="Helical" evidence="1">
    <location>
        <begin position="44"/>
        <end position="64"/>
    </location>
</feature>
<sequence length="210" mass="24294">MINNYIIPIKTAFSIAPIIILLLMGPFSVYQYKKYGYINRLKTIVLISFVFYIVSAFCLVILPLPSYNYIPKEAIKPQLVPFTALMDIGKEFNIMIDKNFSIVQAIFKNKAILQIIFNLMLMAPLGFFITYYFKRELKTIIVITFIVSLFFEVTQLTGNFGMYNFAYRLFDVDDLIINTLGGIVGYYTVPLANKIFPEISNEKREFCKIL</sequence>
<accession>A0A1I1A4J1</accession>
<dbReference type="OrthoDB" id="9805025at2"/>
<feature type="transmembrane region" description="Helical" evidence="1">
    <location>
        <begin position="111"/>
        <end position="133"/>
    </location>
</feature>
<organism evidence="3 4">
    <name type="scientific">Clostridium frigidicarnis</name>
    <dbReference type="NCBI Taxonomy" id="84698"/>
    <lineage>
        <taxon>Bacteria</taxon>
        <taxon>Bacillati</taxon>
        <taxon>Bacillota</taxon>
        <taxon>Clostridia</taxon>
        <taxon>Eubacteriales</taxon>
        <taxon>Clostridiaceae</taxon>
        <taxon>Clostridium</taxon>
    </lineage>
</organism>
<dbReference type="STRING" id="84698.SAMN04488528_102825"/>
<keyword evidence="1" id="KW-1133">Transmembrane helix</keyword>
<evidence type="ECO:0000259" key="2">
    <source>
        <dbReference type="Pfam" id="PF04892"/>
    </source>
</evidence>
<feature type="transmembrane region" description="Helical" evidence="1">
    <location>
        <begin position="175"/>
        <end position="196"/>
    </location>
</feature>
<dbReference type="Pfam" id="PF04892">
    <property type="entry name" value="VanZ"/>
    <property type="match status" value="1"/>
</dbReference>
<feature type="transmembrane region" description="Helical" evidence="1">
    <location>
        <begin position="12"/>
        <end position="32"/>
    </location>
</feature>
<gene>
    <name evidence="3" type="ORF">SAMN04488528_102825</name>
</gene>
<dbReference type="InterPro" id="IPR006976">
    <property type="entry name" value="VanZ-like"/>
</dbReference>
<feature type="domain" description="VanZ-like" evidence="2">
    <location>
        <begin position="49"/>
        <end position="191"/>
    </location>
</feature>
<dbReference type="RefSeq" id="WP_090042413.1">
    <property type="nucleotide sequence ID" value="NZ_FOKI01000028.1"/>
</dbReference>
<protein>
    <submittedName>
        <fullName evidence="3">Glycopeptide antibiotics resistance protein</fullName>
    </submittedName>
</protein>
<evidence type="ECO:0000256" key="1">
    <source>
        <dbReference type="SAM" id="Phobius"/>
    </source>
</evidence>
<dbReference type="Proteomes" id="UP000198619">
    <property type="component" value="Unassembled WGS sequence"/>
</dbReference>
<reference evidence="3 4" key="1">
    <citation type="submission" date="2016-10" db="EMBL/GenBank/DDBJ databases">
        <authorList>
            <person name="de Groot N.N."/>
        </authorList>
    </citation>
    <scope>NUCLEOTIDE SEQUENCE [LARGE SCALE GENOMIC DNA]</scope>
    <source>
        <strain evidence="3 4">DSM 12271</strain>
    </source>
</reference>